<dbReference type="InterPro" id="IPR010290">
    <property type="entry name" value="TM_effector"/>
</dbReference>
<name>A0ABP6VZY5_9PSEU</name>
<gene>
    <name evidence="8" type="ORF">GCM10022222_27820</name>
</gene>
<feature type="transmembrane region" description="Helical" evidence="7">
    <location>
        <begin position="375"/>
        <end position="392"/>
    </location>
</feature>
<dbReference type="Proteomes" id="UP001500689">
    <property type="component" value="Unassembled WGS sequence"/>
</dbReference>
<keyword evidence="2" id="KW-0813">Transport</keyword>
<reference evidence="9" key="1">
    <citation type="journal article" date="2019" name="Int. J. Syst. Evol. Microbiol.">
        <title>The Global Catalogue of Microorganisms (GCM) 10K type strain sequencing project: providing services to taxonomists for standard genome sequencing and annotation.</title>
        <authorList>
            <consortium name="The Broad Institute Genomics Platform"/>
            <consortium name="The Broad Institute Genome Sequencing Center for Infectious Disease"/>
            <person name="Wu L."/>
            <person name="Ma J."/>
        </authorList>
    </citation>
    <scope>NUCLEOTIDE SEQUENCE [LARGE SCALE GENOMIC DNA]</scope>
    <source>
        <strain evidence="9">JCM 16898</strain>
    </source>
</reference>
<protein>
    <submittedName>
        <fullName evidence="8">MFS transporter</fullName>
    </submittedName>
</protein>
<dbReference type="PANTHER" id="PTHR23513:SF11">
    <property type="entry name" value="STAPHYLOFERRIN A TRANSPORTER"/>
    <property type="match status" value="1"/>
</dbReference>
<dbReference type="SUPFAM" id="SSF103473">
    <property type="entry name" value="MFS general substrate transporter"/>
    <property type="match status" value="1"/>
</dbReference>
<evidence type="ECO:0000256" key="3">
    <source>
        <dbReference type="ARBA" id="ARBA00022475"/>
    </source>
</evidence>
<dbReference type="RefSeq" id="WP_344859505.1">
    <property type="nucleotide sequence ID" value="NZ_BAAAZN010000005.1"/>
</dbReference>
<dbReference type="Gene3D" id="1.20.1250.20">
    <property type="entry name" value="MFS general substrate transporter like domains"/>
    <property type="match status" value="1"/>
</dbReference>
<proteinExistence type="predicted"/>
<accession>A0ABP6VZY5</accession>
<keyword evidence="3" id="KW-1003">Cell membrane</keyword>
<dbReference type="EMBL" id="BAAAZN010000005">
    <property type="protein sequence ID" value="GAA3542561.1"/>
    <property type="molecule type" value="Genomic_DNA"/>
</dbReference>
<feature type="transmembrane region" description="Helical" evidence="7">
    <location>
        <begin position="16"/>
        <end position="39"/>
    </location>
</feature>
<feature type="transmembrane region" description="Helical" evidence="7">
    <location>
        <begin position="51"/>
        <end position="72"/>
    </location>
</feature>
<dbReference type="CDD" id="cd06173">
    <property type="entry name" value="MFS_MefA_like"/>
    <property type="match status" value="1"/>
</dbReference>
<evidence type="ECO:0000256" key="1">
    <source>
        <dbReference type="ARBA" id="ARBA00004651"/>
    </source>
</evidence>
<comment type="subcellular location">
    <subcellularLocation>
        <location evidence="1">Cell membrane</location>
        <topology evidence="1">Multi-pass membrane protein</topology>
    </subcellularLocation>
</comment>
<keyword evidence="5 7" id="KW-1133">Transmembrane helix</keyword>
<evidence type="ECO:0000256" key="6">
    <source>
        <dbReference type="ARBA" id="ARBA00023136"/>
    </source>
</evidence>
<keyword evidence="6 7" id="KW-0472">Membrane</keyword>
<organism evidence="8 9">
    <name type="scientific">Amycolatopsis ultiminotia</name>
    <dbReference type="NCBI Taxonomy" id="543629"/>
    <lineage>
        <taxon>Bacteria</taxon>
        <taxon>Bacillati</taxon>
        <taxon>Actinomycetota</taxon>
        <taxon>Actinomycetes</taxon>
        <taxon>Pseudonocardiales</taxon>
        <taxon>Pseudonocardiaceae</taxon>
        <taxon>Amycolatopsis</taxon>
    </lineage>
</organism>
<comment type="caution">
    <text evidence="8">The sequence shown here is derived from an EMBL/GenBank/DDBJ whole genome shotgun (WGS) entry which is preliminary data.</text>
</comment>
<evidence type="ECO:0000256" key="5">
    <source>
        <dbReference type="ARBA" id="ARBA00022989"/>
    </source>
</evidence>
<dbReference type="Pfam" id="PF05977">
    <property type="entry name" value="MFS_3"/>
    <property type="match status" value="1"/>
</dbReference>
<evidence type="ECO:0000313" key="9">
    <source>
        <dbReference type="Proteomes" id="UP001500689"/>
    </source>
</evidence>
<keyword evidence="9" id="KW-1185">Reference proteome</keyword>
<feature type="transmembrane region" description="Helical" evidence="7">
    <location>
        <begin position="84"/>
        <end position="103"/>
    </location>
</feature>
<dbReference type="PANTHER" id="PTHR23513">
    <property type="entry name" value="INTEGRAL MEMBRANE EFFLUX PROTEIN-RELATED"/>
    <property type="match status" value="1"/>
</dbReference>
<evidence type="ECO:0000313" key="8">
    <source>
        <dbReference type="EMBL" id="GAA3542561.1"/>
    </source>
</evidence>
<feature type="transmembrane region" description="Helical" evidence="7">
    <location>
        <begin position="284"/>
        <end position="304"/>
    </location>
</feature>
<evidence type="ECO:0000256" key="7">
    <source>
        <dbReference type="SAM" id="Phobius"/>
    </source>
</evidence>
<evidence type="ECO:0000256" key="4">
    <source>
        <dbReference type="ARBA" id="ARBA00022692"/>
    </source>
</evidence>
<keyword evidence="4 7" id="KW-0812">Transmembrane</keyword>
<feature type="transmembrane region" description="Helical" evidence="7">
    <location>
        <begin position="256"/>
        <end position="277"/>
    </location>
</feature>
<sequence length="413" mass="42627">MGERLRLPAPLRHRRFAVFCTGRLVSLLGSSMTPVALSFAVLGSSRSATDLGIVLTAGMVPMLALVLVGGSVADRFPRNRVLRLSNLGAGAAQLIAAAILLTGHYSLPAIAATEFLGGVCTAFTTPALRGIVVQLVAAEHLRKANSLLATARNGTKVGGPALAGVLVATTGGGWAIAADGISFLVAALLYRTITLPPTESAHREGVLHGVRTGWREFRHIPWMWRVVTAFTVVNIVHSGGWLVLGPGIAQQTVGAAGWGVVLSVRAIGVLVAGLVMYRLAVHRLLRLGQICAAVTAVPLLVLGLHGSYPLLLAAAPAAGAGLGVSGIAWDTTMQENIPNHLLSRMAAFDDFGSYAGIPIGELLAGPLGSAFGDRVVVLAGGVVLALAALAPLRSPAVRGMRHPPTGSNRPLPR</sequence>
<feature type="transmembrane region" description="Helical" evidence="7">
    <location>
        <begin position="222"/>
        <end position="244"/>
    </location>
</feature>
<evidence type="ECO:0000256" key="2">
    <source>
        <dbReference type="ARBA" id="ARBA00022448"/>
    </source>
</evidence>
<dbReference type="InterPro" id="IPR036259">
    <property type="entry name" value="MFS_trans_sf"/>
</dbReference>